<evidence type="ECO:0000256" key="5">
    <source>
        <dbReference type="ARBA" id="ARBA00023136"/>
    </source>
</evidence>
<protein>
    <submittedName>
        <fullName evidence="7">F0F1 ATP synthase assembly protein I</fullName>
    </submittedName>
</protein>
<keyword evidence="2" id="KW-1003">Cell membrane</keyword>
<accession>A0A2C9ZZV2</accession>
<reference evidence="7 8" key="1">
    <citation type="submission" date="2017-02" db="EMBL/GenBank/DDBJ databases">
        <title>Pseudoalteromonas ulvae TC14 Genome.</title>
        <authorList>
            <person name="Molmeret M."/>
        </authorList>
    </citation>
    <scope>NUCLEOTIDE SEQUENCE [LARGE SCALE GENOMIC DNA]</scope>
    <source>
        <strain evidence="7">TC14</strain>
    </source>
</reference>
<comment type="caution">
    <text evidence="7">The sequence shown here is derived from an EMBL/GenBank/DDBJ whole genome shotgun (WGS) entry which is preliminary data.</text>
</comment>
<dbReference type="GO" id="GO:0005886">
    <property type="term" value="C:plasma membrane"/>
    <property type="evidence" value="ECO:0007669"/>
    <property type="project" value="UniProtKB-SubCell"/>
</dbReference>
<dbReference type="Proteomes" id="UP000194841">
    <property type="component" value="Unassembled WGS sequence"/>
</dbReference>
<keyword evidence="5 6" id="KW-0472">Membrane</keyword>
<feature type="transmembrane region" description="Helical" evidence="6">
    <location>
        <begin position="33"/>
        <end position="52"/>
    </location>
</feature>
<dbReference type="EMBL" id="MWPV01000007">
    <property type="protein sequence ID" value="OUL56286.1"/>
    <property type="molecule type" value="Genomic_DNA"/>
</dbReference>
<dbReference type="OrthoDB" id="5702716at2"/>
<organism evidence="7 8">
    <name type="scientific">Pseudoalteromonas ulvae</name>
    <dbReference type="NCBI Taxonomy" id="107327"/>
    <lineage>
        <taxon>Bacteria</taxon>
        <taxon>Pseudomonadati</taxon>
        <taxon>Pseudomonadota</taxon>
        <taxon>Gammaproteobacteria</taxon>
        <taxon>Alteromonadales</taxon>
        <taxon>Pseudoalteromonadaceae</taxon>
        <taxon>Pseudoalteromonas</taxon>
    </lineage>
</organism>
<dbReference type="AlphaFoldDB" id="A0A2C9ZZV2"/>
<evidence type="ECO:0000313" key="8">
    <source>
        <dbReference type="Proteomes" id="UP000194841"/>
    </source>
</evidence>
<dbReference type="Pfam" id="PF03899">
    <property type="entry name" value="ATP-synt_I"/>
    <property type="match status" value="1"/>
</dbReference>
<gene>
    <name evidence="7" type="ORF">B1199_19450</name>
</gene>
<evidence type="ECO:0000256" key="2">
    <source>
        <dbReference type="ARBA" id="ARBA00022475"/>
    </source>
</evidence>
<evidence type="ECO:0000313" key="7">
    <source>
        <dbReference type="EMBL" id="OUL56286.1"/>
    </source>
</evidence>
<evidence type="ECO:0000256" key="1">
    <source>
        <dbReference type="ARBA" id="ARBA00004651"/>
    </source>
</evidence>
<evidence type="ECO:0000256" key="4">
    <source>
        <dbReference type="ARBA" id="ARBA00022989"/>
    </source>
</evidence>
<evidence type="ECO:0000256" key="6">
    <source>
        <dbReference type="SAM" id="Phobius"/>
    </source>
</evidence>
<proteinExistence type="predicted"/>
<dbReference type="InterPro" id="IPR005598">
    <property type="entry name" value="ATP_synth_I"/>
</dbReference>
<feature type="transmembrane region" description="Helical" evidence="6">
    <location>
        <begin position="7"/>
        <end position="27"/>
    </location>
</feature>
<evidence type="ECO:0000256" key="3">
    <source>
        <dbReference type="ARBA" id="ARBA00022692"/>
    </source>
</evidence>
<name>A0A2C9ZZV2_PSEDV</name>
<keyword evidence="3 6" id="KW-0812">Transmembrane</keyword>
<keyword evidence="8" id="KW-1185">Reference proteome</keyword>
<keyword evidence="4 6" id="KW-1133">Transmembrane helix</keyword>
<sequence length="116" mass="12615">MAALRLIAFQSSVAIICAVFVFLGWGVLAGLSAGAGGLVAVLPNFVFALYAFRYVGASRANQVYASLKRGNGLKFLLTIIMFAFVLKFYSVMLLPFFSAYVLVLFIGLFAPVFFNH</sequence>
<feature type="transmembrane region" description="Helical" evidence="6">
    <location>
        <begin position="96"/>
        <end position="114"/>
    </location>
</feature>
<comment type="subcellular location">
    <subcellularLocation>
        <location evidence="1">Cell membrane</location>
        <topology evidence="1">Multi-pass membrane protein</topology>
    </subcellularLocation>
</comment>
<feature type="transmembrane region" description="Helical" evidence="6">
    <location>
        <begin position="73"/>
        <end position="90"/>
    </location>
</feature>